<dbReference type="InterPro" id="IPR045054">
    <property type="entry name" value="P4HA-like"/>
</dbReference>
<dbReference type="GO" id="GO:0005783">
    <property type="term" value="C:endoplasmic reticulum"/>
    <property type="evidence" value="ECO:0007669"/>
    <property type="project" value="TreeGrafter"/>
</dbReference>
<keyword evidence="6" id="KW-0812">Transmembrane</keyword>
<dbReference type="PANTHER" id="PTHR10869">
    <property type="entry name" value="PROLYL 4-HYDROXYLASE ALPHA SUBUNIT"/>
    <property type="match status" value="1"/>
</dbReference>
<evidence type="ECO:0000256" key="3">
    <source>
        <dbReference type="ARBA" id="ARBA00022964"/>
    </source>
</evidence>
<keyword evidence="2" id="KW-0479">Metal-binding</keyword>
<organism evidence="8 9">
    <name type="scientific">Colletotrichum scovillei</name>
    <dbReference type="NCBI Taxonomy" id="1209932"/>
    <lineage>
        <taxon>Eukaryota</taxon>
        <taxon>Fungi</taxon>
        <taxon>Dikarya</taxon>
        <taxon>Ascomycota</taxon>
        <taxon>Pezizomycotina</taxon>
        <taxon>Sordariomycetes</taxon>
        <taxon>Hypocreomycetidae</taxon>
        <taxon>Glomerellales</taxon>
        <taxon>Glomerellaceae</taxon>
        <taxon>Colletotrichum</taxon>
        <taxon>Colletotrichum acutatum species complex</taxon>
    </lineage>
</organism>
<evidence type="ECO:0000256" key="5">
    <source>
        <dbReference type="ARBA" id="ARBA00023004"/>
    </source>
</evidence>
<dbReference type="Gene3D" id="2.60.120.620">
    <property type="entry name" value="q2cbj1_9rhob like domain"/>
    <property type="match status" value="1"/>
</dbReference>
<dbReference type="PANTHER" id="PTHR10869:SF242">
    <property type="entry name" value="PROLYL 4-HYDROXYLASE ALPHA SUBUNIT DOMAIN-CONTAINING PROTEIN"/>
    <property type="match status" value="1"/>
</dbReference>
<evidence type="ECO:0000256" key="6">
    <source>
        <dbReference type="SAM" id="Phobius"/>
    </source>
</evidence>
<keyword evidence="9" id="KW-1185">Reference proteome</keyword>
<comment type="cofactor">
    <cofactor evidence="1">
        <name>L-ascorbate</name>
        <dbReference type="ChEBI" id="CHEBI:38290"/>
    </cofactor>
</comment>
<keyword evidence="5" id="KW-0408">Iron</keyword>
<dbReference type="InterPro" id="IPR005123">
    <property type="entry name" value="Oxoglu/Fe-dep_dioxygenase_dom"/>
</dbReference>
<name>A0A9P7RL19_9PEZI</name>
<evidence type="ECO:0000313" key="9">
    <source>
        <dbReference type="Proteomes" id="UP000699042"/>
    </source>
</evidence>
<dbReference type="EMBL" id="JAESDN010000001">
    <property type="protein sequence ID" value="KAG7059280.1"/>
    <property type="molecule type" value="Genomic_DNA"/>
</dbReference>
<dbReference type="SMART" id="SM00702">
    <property type="entry name" value="P4Hc"/>
    <property type="match status" value="1"/>
</dbReference>
<proteinExistence type="predicted"/>
<dbReference type="OrthoDB" id="420380at2759"/>
<keyword evidence="3" id="KW-0223">Dioxygenase</keyword>
<keyword evidence="4" id="KW-0560">Oxidoreductase</keyword>
<feature type="domain" description="Fe2OG dioxygenase" evidence="7">
    <location>
        <begin position="97"/>
        <end position="221"/>
    </location>
</feature>
<evidence type="ECO:0000313" key="8">
    <source>
        <dbReference type="EMBL" id="KAG7059280.1"/>
    </source>
</evidence>
<dbReference type="AlphaFoldDB" id="A0A9P7RL19"/>
<evidence type="ECO:0000259" key="7">
    <source>
        <dbReference type="PROSITE" id="PS51471"/>
    </source>
</evidence>
<keyword evidence="6" id="KW-1133">Transmembrane helix</keyword>
<dbReference type="PROSITE" id="PS51471">
    <property type="entry name" value="FE2OG_OXY"/>
    <property type="match status" value="1"/>
</dbReference>
<sequence length="221" mass="25302">MYWVLLFQPKEKTYSIRILSYDPLIIYVVGFLSWVERAYLLRLGKPLFERSTVYNNGVQEVDMDRTSSTAYLPDGDRIVQRIIRRASEIQGYTKESLHESLQLTRYGPGQLFRPHVDPLEDSANKTLTHRLTTIFAIVEATCDRCGTQFPNIRINWTLEDPGWCKYVECGDVVALTVKAVPGNAVFWKSWTNSGRLDPRTLHAGLPPERGIKTGLNIWTHG</sequence>
<gene>
    <name evidence="8" type="ORF">JMJ77_006646</name>
</gene>
<evidence type="ECO:0000256" key="2">
    <source>
        <dbReference type="ARBA" id="ARBA00022723"/>
    </source>
</evidence>
<reference evidence="8" key="1">
    <citation type="submission" date="2021-05" db="EMBL/GenBank/DDBJ databases">
        <title>Comparative genomics of three Colletotrichum scovillei strains and genetic complementation revealed genes involved fungal growth and virulence on chili pepper.</title>
        <authorList>
            <person name="Hsieh D.-K."/>
            <person name="Chuang S.-C."/>
            <person name="Chen C.-Y."/>
            <person name="Chao Y.-T."/>
            <person name="Lu M.-Y.J."/>
            <person name="Lee M.-H."/>
            <person name="Shih M.-C."/>
        </authorList>
    </citation>
    <scope>NUCLEOTIDE SEQUENCE</scope>
    <source>
        <strain evidence="8">Coll-153</strain>
    </source>
</reference>
<comment type="caution">
    <text evidence="8">The sequence shown here is derived from an EMBL/GenBank/DDBJ whole genome shotgun (WGS) entry which is preliminary data.</text>
</comment>
<dbReference type="InterPro" id="IPR006620">
    <property type="entry name" value="Pro_4_hyd_alph"/>
</dbReference>
<dbReference type="GO" id="GO:0004656">
    <property type="term" value="F:procollagen-proline 4-dioxygenase activity"/>
    <property type="evidence" value="ECO:0007669"/>
    <property type="project" value="TreeGrafter"/>
</dbReference>
<feature type="transmembrane region" description="Helical" evidence="6">
    <location>
        <begin position="14"/>
        <end position="35"/>
    </location>
</feature>
<evidence type="ECO:0000256" key="4">
    <source>
        <dbReference type="ARBA" id="ARBA00023002"/>
    </source>
</evidence>
<dbReference type="GO" id="GO:0005506">
    <property type="term" value="F:iron ion binding"/>
    <property type="evidence" value="ECO:0007669"/>
    <property type="project" value="InterPro"/>
</dbReference>
<accession>A0A9P7RL19</accession>
<dbReference type="Proteomes" id="UP000699042">
    <property type="component" value="Unassembled WGS sequence"/>
</dbReference>
<protein>
    <submittedName>
        <fullName evidence="8">Prolyl 4-hydroxylase alpha</fullName>
    </submittedName>
</protein>
<keyword evidence="6" id="KW-0472">Membrane</keyword>
<evidence type="ECO:0000256" key="1">
    <source>
        <dbReference type="ARBA" id="ARBA00001961"/>
    </source>
</evidence>
<dbReference type="GO" id="GO:0031418">
    <property type="term" value="F:L-ascorbic acid binding"/>
    <property type="evidence" value="ECO:0007669"/>
    <property type="project" value="InterPro"/>
</dbReference>